<keyword evidence="5 6" id="KW-0472">Membrane</keyword>
<feature type="domain" description="Major facilitator superfamily (MFS) profile" evidence="7">
    <location>
        <begin position="14"/>
        <end position="391"/>
    </location>
</feature>
<dbReference type="EMBL" id="JACHMX010000001">
    <property type="protein sequence ID" value="MBB5852283.1"/>
    <property type="molecule type" value="Genomic_DNA"/>
</dbReference>
<dbReference type="PANTHER" id="PTHR43124:SF3">
    <property type="entry name" value="CHLORAMPHENICOL EFFLUX PUMP RV0191"/>
    <property type="match status" value="1"/>
</dbReference>
<evidence type="ECO:0000256" key="2">
    <source>
        <dbReference type="ARBA" id="ARBA00022475"/>
    </source>
</evidence>
<feature type="transmembrane region" description="Helical" evidence="6">
    <location>
        <begin position="208"/>
        <end position="231"/>
    </location>
</feature>
<keyword evidence="9" id="KW-1185">Reference proteome</keyword>
<feature type="transmembrane region" description="Helical" evidence="6">
    <location>
        <begin position="237"/>
        <end position="262"/>
    </location>
</feature>
<dbReference type="AlphaFoldDB" id="A0A841AZL8"/>
<organism evidence="8 9">
    <name type="scientific">Amycolatopsis umgeniensis</name>
    <dbReference type="NCBI Taxonomy" id="336628"/>
    <lineage>
        <taxon>Bacteria</taxon>
        <taxon>Bacillati</taxon>
        <taxon>Actinomycetota</taxon>
        <taxon>Actinomycetes</taxon>
        <taxon>Pseudonocardiales</taxon>
        <taxon>Pseudonocardiaceae</taxon>
        <taxon>Amycolatopsis</taxon>
    </lineage>
</organism>
<proteinExistence type="predicted"/>
<dbReference type="PANTHER" id="PTHR43124">
    <property type="entry name" value="PURINE EFFLUX PUMP PBUE"/>
    <property type="match status" value="1"/>
</dbReference>
<dbReference type="PROSITE" id="PS50850">
    <property type="entry name" value="MFS"/>
    <property type="match status" value="1"/>
</dbReference>
<dbReference type="InterPro" id="IPR020846">
    <property type="entry name" value="MFS_dom"/>
</dbReference>
<dbReference type="Gene3D" id="1.20.1250.20">
    <property type="entry name" value="MFS general substrate transporter like domains"/>
    <property type="match status" value="2"/>
</dbReference>
<evidence type="ECO:0000313" key="9">
    <source>
        <dbReference type="Proteomes" id="UP000580861"/>
    </source>
</evidence>
<evidence type="ECO:0000256" key="1">
    <source>
        <dbReference type="ARBA" id="ARBA00004651"/>
    </source>
</evidence>
<dbReference type="GO" id="GO:0022857">
    <property type="term" value="F:transmembrane transporter activity"/>
    <property type="evidence" value="ECO:0007669"/>
    <property type="project" value="InterPro"/>
</dbReference>
<name>A0A841AZL8_9PSEU</name>
<evidence type="ECO:0000256" key="3">
    <source>
        <dbReference type="ARBA" id="ARBA00022692"/>
    </source>
</evidence>
<reference evidence="8 9" key="1">
    <citation type="submission" date="2020-08" db="EMBL/GenBank/DDBJ databases">
        <title>Sequencing the genomes of 1000 actinobacteria strains.</title>
        <authorList>
            <person name="Klenk H.-P."/>
        </authorList>
    </citation>
    <scope>NUCLEOTIDE SEQUENCE [LARGE SCALE GENOMIC DNA]</scope>
    <source>
        <strain evidence="8 9">DSM 45272</strain>
    </source>
</reference>
<evidence type="ECO:0000256" key="5">
    <source>
        <dbReference type="ARBA" id="ARBA00023136"/>
    </source>
</evidence>
<feature type="transmembrane region" description="Helical" evidence="6">
    <location>
        <begin position="45"/>
        <end position="68"/>
    </location>
</feature>
<keyword evidence="2" id="KW-1003">Cell membrane</keyword>
<evidence type="ECO:0000256" key="6">
    <source>
        <dbReference type="SAM" id="Phobius"/>
    </source>
</evidence>
<feature type="transmembrane region" description="Helical" evidence="6">
    <location>
        <begin position="367"/>
        <end position="386"/>
    </location>
</feature>
<feature type="transmembrane region" description="Helical" evidence="6">
    <location>
        <begin position="303"/>
        <end position="326"/>
    </location>
</feature>
<dbReference type="GO" id="GO:0005886">
    <property type="term" value="C:plasma membrane"/>
    <property type="evidence" value="ECO:0007669"/>
    <property type="project" value="UniProtKB-SubCell"/>
</dbReference>
<evidence type="ECO:0000259" key="7">
    <source>
        <dbReference type="PROSITE" id="PS50850"/>
    </source>
</evidence>
<dbReference type="InterPro" id="IPR011701">
    <property type="entry name" value="MFS"/>
</dbReference>
<dbReference type="InterPro" id="IPR036259">
    <property type="entry name" value="MFS_trans_sf"/>
</dbReference>
<accession>A0A841AZL8</accession>
<comment type="caution">
    <text evidence="8">The sequence shown here is derived from an EMBL/GenBank/DDBJ whole genome shotgun (WGS) entry which is preliminary data.</text>
</comment>
<dbReference type="Proteomes" id="UP000580861">
    <property type="component" value="Unassembled WGS sequence"/>
</dbReference>
<protein>
    <submittedName>
        <fullName evidence="8">Putative MFS family arabinose efflux permease</fullName>
    </submittedName>
</protein>
<feature type="transmembrane region" description="Helical" evidence="6">
    <location>
        <begin position="338"/>
        <end position="361"/>
    </location>
</feature>
<feature type="transmembrane region" description="Helical" evidence="6">
    <location>
        <begin position="80"/>
        <end position="110"/>
    </location>
</feature>
<keyword evidence="3 6" id="KW-0812">Transmembrane</keyword>
<dbReference type="Pfam" id="PF07690">
    <property type="entry name" value="MFS_1"/>
    <property type="match status" value="1"/>
</dbReference>
<gene>
    <name evidence="8" type="ORF">HDA45_002370</name>
</gene>
<evidence type="ECO:0000256" key="4">
    <source>
        <dbReference type="ARBA" id="ARBA00022989"/>
    </source>
</evidence>
<feature type="transmembrane region" description="Helical" evidence="6">
    <location>
        <begin position="274"/>
        <end position="297"/>
    </location>
</feature>
<sequence>MTSTEPNTRSALPLTSLLTAAMTWSMLPLFLLGALGPALVAEFGIATPLLGVLVSVGFAVAAALSLFAGPVVAALGPRRCLIALFLFSGVVLAGFASAPVYGLLVVAVAASGVPQALANPTTNQLISTRVPAKQRGGVTGWKQSGVQLGAFFAGLPLAAIAAASDWRVAVGIAAGIAVMAGLLTLTLQPDAEPVRAVRWTVVKPTGQAWWLCGFSVLLGAGISAVNTYITLFGTKQLALPAGVASGLVAVLGVAGIAGRVGWSRVAAKSDSPGSLLGPLTAGSAVAALGLVAAAVWWPGWAWVAAAGLGVFAASANAVSMVTVISTSPAGSVARDSSVVSAGFFAGFAIGPPVAGAVVAVAGGRYQAGWLLVAAEFLAAAGVAWWWRSRDPRS</sequence>
<evidence type="ECO:0000313" key="8">
    <source>
        <dbReference type="EMBL" id="MBB5852283.1"/>
    </source>
</evidence>
<feature type="transmembrane region" description="Helical" evidence="6">
    <location>
        <begin position="166"/>
        <end position="187"/>
    </location>
</feature>
<dbReference type="InterPro" id="IPR050189">
    <property type="entry name" value="MFS_Efflux_Transporters"/>
</dbReference>
<dbReference type="SUPFAM" id="SSF103473">
    <property type="entry name" value="MFS general substrate transporter"/>
    <property type="match status" value="1"/>
</dbReference>
<dbReference type="RefSeq" id="WP_221471090.1">
    <property type="nucleotide sequence ID" value="NZ_JACHMX010000001.1"/>
</dbReference>
<feature type="transmembrane region" description="Helical" evidence="6">
    <location>
        <begin position="12"/>
        <end position="39"/>
    </location>
</feature>
<keyword evidence="4 6" id="KW-1133">Transmembrane helix</keyword>
<comment type="subcellular location">
    <subcellularLocation>
        <location evidence="1">Cell membrane</location>
        <topology evidence="1">Multi-pass membrane protein</topology>
    </subcellularLocation>
</comment>